<reference evidence="1 2" key="1">
    <citation type="journal article" date="2022" name="Front. Microbiol.">
        <title>High genomic differentiation and limited gene flow indicate recent cryptic speciation within the genus Laspinema (cyanobacteria).</title>
        <authorList>
            <person name="Stanojkovic A."/>
            <person name="Skoupy S."/>
            <person name="Skaloud P."/>
            <person name="Dvorak P."/>
        </authorList>
    </citation>
    <scope>NUCLEOTIDE SEQUENCE [LARGE SCALE GENOMIC DNA]</scope>
    <source>
        <strain evidence="1 2">D2a</strain>
    </source>
</reference>
<comment type="caution">
    <text evidence="1">The sequence shown here is derived from an EMBL/GenBank/DDBJ whole genome shotgun (WGS) entry which is preliminary data.</text>
</comment>
<sequence length="67" mass="7672">MNWIRTIWGRFKAAKIERLECSELEDGMQGLGTLVPADEAEFWQGVSQVSLQEVWDDPADDIYAELL</sequence>
<name>A0ABT2MPL1_9CYAN</name>
<gene>
    <name evidence="1" type="ORF">NG799_03390</name>
</gene>
<dbReference type="EMBL" id="JAMXFF010000003">
    <property type="protein sequence ID" value="MCT7965377.1"/>
    <property type="molecule type" value="Genomic_DNA"/>
</dbReference>
<protein>
    <submittedName>
        <fullName evidence="1">Uncharacterized protein</fullName>
    </submittedName>
</protein>
<dbReference type="Proteomes" id="UP001525890">
    <property type="component" value="Unassembled WGS sequence"/>
</dbReference>
<organism evidence="1 2">
    <name type="scientific">Laspinema palackyanum D2a</name>
    <dbReference type="NCBI Taxonomy" id="2953684"/>
    <lineage>
        <taxon>Bacteria</taxon>
        <taxon>Bacillati</taxon>
        <taxon>Cyanobacteriota</taxon>
        <taxon>Cyanophyceae</taxon>
        <taxon>Oscillatoriophycideae</taxon>
        <taxon>Oscillatoriales</taxon>
        <taxon>Laspinemataceae</taxon>
        <taxon>Laspinema</taxon>
        <taxon>Laspinema palackyanum</taxon>
    </lineage>
</organism>
<accession>A0ABT2MPL1</accession>
<dbReference type="RefSeq" id="WP_368005076.1">
    <property type="nucleotide sequence ID" value="NZ_JAMXFF010000003.1"/>
</dbReference>
<proteinExistence type="predicted"/>
<evidence type="ECO:0000313" key="1">
    <source>
        <dbReference type="EMBL" id="MCT7965377.1"/>
    </source>
</evidence>
<evidence type="ECO:0000313" key="2">
    <source>
        <dbReference type="Proteomes" id="UP001525890"/>
    </source>
</evidence>
<keyword evidence="2" id="KW-1185">Reference proteome</keyword>